<gene>
    <name evidence="2" type="ORF">DILT_LOCUS11035</name>
</gene>
<accession>A0A3P7LED3</accession>
<dbReference type="Proteomes" id="UP000281553">
    <property type="component" value="Unassembled WGS sequence"/>
</dbReference>
<protein>
    <submittedName>
        <fullName evidence="2">Uncharacterized protein</fullName>
    </submittedName>
</protein>
<dbReference type="AlphaFoldDB" id="A0A3P7LED3"/>
<evidence type="ECO:0000256" key="1">
    <source>
        <dbReference type="SAM" id="Phobius"/>
    </source>
</evidence>
<sequence length="103" mass="11684">MLVLRSIRKNILAGRDKQKLDNAASREALKTLHFKLYKSLTILRILLLTCTGLALVFLLGLLVYSLILFAKMDFSVSTAVSRVKTYMRKQEDTPVKSPMEVIL</sequence>
<keyword evidence="1" id="KW-0812">Transmembrane</keyword>
<evidence type="ECO:0000313" key="2">
    <source>
        <dbReference type="EMBL" id="VDN15204.1"/>
    </source>
</evidence>
<feature type="transmembrane region" description="Helical" evidence="1">
    <location>
        <begin position="45"/>
        <end position="67"/>
    </location>
</feature>
<keyword evidence="1" id="KW-1133">Transmembrane helix</keyword>
<name>A0A3P7LED3_DIBLA</name>
<organism evidence="2 3">
    <name type="scientific">Dibothriocephalus latus</name>
    <name type="common">Fish tapeworm</name>
    <name type="synonym">Diphyllobothrium latum</name>
    <dbReference type="NCBI Taxonomy" id="60516"/>
    <lineage>
        <taxon>Eukaryota</taxon>
        <taxon>Metazoa</taxon>
        <taxon>Spiralia</taxon>
        <taxon>Lophotrochozoa</taxon>
        <taxon>Platyhelminthes</taxon>
        <taxon>Cestoda</taxon>
        <taxon>Eucestoda</taxon>
        <taxon>Diphyllobothriidea</taxon>
        <taxon>Diphyllobothriidae</taxon>
        <taxon>Dibothriocephalus</taxon>
    </lineage>
</organism>
<keyword evidence="3" id="KW-1185">Reference proteome</keyword>
<proteinExistence type="predicted"/>
<dbReference type="EMBL" id="UYRU01061736">
    <property type="protein sequence ID" value="VDN15204.1"/>
    <property type="molecule type" value="Genomic_DNA"/>
</dbReference>
<evidence type="ECO:0000313" key="3">
    <source>
        <dbReference type="Proteomes" id="UP000281553"/>
    </source>
</evidence>
<keyword evidence="1" id="KW-0472">Membrane</keyword>
<reference evidence="2 3" key="1">
    <citation type="submission" date="2018-11" db="EMBL/GenBank/DDBJ databases">
        <authorList>
            <consortium name="Pathogen Informatics"/>
        </authorList>
    </citation>
    <scope>NUCLEOTIDE SEQUENCE [LARGE SCALE GENOMIC DNA]</scope>
</reference>